<dbReference type="AlphaFoldDB" id="A0A8T0K3S8"/>
<gene>
    <name evidence="1" type="ORF">HKW66_Vig0222290</name>
</gene>
<name>A0A8T0K3S8_PHAAN</name>
<sequence>MITGGLVVEKQNINSFNDVDYETVRRKPKHEKEKTKHSFKLDTNAKFCLFACINKGSLRSIFPLFHLPWPSSRSSVVMYGGLSTVIAKPNGYGGEGFALWFEGGRESWKEASSKVHELLIQSHEKGEEEEHDITMAATNS</sequence>
<comment type="caution">
    <text evidence="1">The sequence shown here is derived from an EMBL/GenBank/DDBJ whole genome shotgun (WGS) entry which is preliminary data.</text>
</comment>
<reference evidence="1 2" key="1">
    <citation type="submission" date="2020-05" db="EMBL/GenBank/DDBJ databases">
        <title>Vigna angularis (adzuki bean) Var. LongXiaoDou No. 4 denovo assembly.</title>
        <authorList>
            <person name="Xiang H."/>
        </authorList>
    </citation>
    <scope>NUCLEOTIDE SEQUENCE [LARGE SCALE GENOMIC DNA]</scope>
    <source>
        <tissue evidence="1">Leaf</tissue>
    </source>
</reference>
<protein>
    <submittedName>
        <fullName evidence="1">Uncharacterized protein</fullName>
    </submittedName>
</protein>
<evidence type="ECO:0000313" key="1">
    <source>
        <dbReference type="EMBL" id="KAG2390365.1"/>
    </source>
</evidence>
<accession>A0A8T0K3S8</accession>
<dbReference type="EMBL" id="JABFOF010000007">
    <property type="protein sequence ID" value="KAG2390365.1"/>
    <property type="molecule type" value="Genomic_DNA"/>
</dbReference>
<dbReference type="Proteomes" id="UP000743370">
    <property type="component" value="Unassembled WGS sequence"/>
</dbReference>
<proteinExistence type="predicted"/>
<evidence type="ECO:0000313" key="2">
    <source>
        <dbReference type="Proteomes" id="UP000743370"/>
    </source>
</evidence>
<organism evidence="1 2">
    <name type="scientific">Phaseolus angularis</name>
    <name type="common">Azuki bean</name>
    <name type="synonym">Vigna angularis</name>
    <dbReference type="NCBI Taxonomy" id="3914"/>
    <lineage>
        <taxon>Eukaryota</taxon>
        <taxon>Viridiplantae</taxon>
        <taxon>Streptophyta</taxon>
        <taxon>Embryophyta</taxon>
        <taxon>Tracheophyta</taxon>
        <taxon>Spermatophyta</taxon>
        <taxon>Magnoliopsida</taxon>
        <taxon>eudicotyledons</taxon>
        <taxon>Gunneridae</taxon>
        <taxon>Pentapetalae</taxon>
        <taxon>rosids</taxon>
        <taxon>fabids</taxon>
        <taxon>Fabales</taxon>
        <taxon>Fabaceae</taxon>
        <taxon>Papilionoideae</taxon>
        <taxon>50 kb inversion clade</taxon>
        <taxon>NPAAA clade</taxon>
        <taxon>indigoferoid/millettioid clade</taxon>
        <taxon>Phaseoleae</taxon>
        <taxon>Vigna</taxon>
    </lineage>
</organism>